<feature type="compositionally biased region" description="Gly residues" evidence="9">
    <location>
        <begin position="770"/>
        <end position="780"/>
    </location>
</feature>
<dbReference type="InterPro" id="IPR012338">
    <property type="entry name" value="Beta-lactam/transpept-like"/>
</dbReference>
<accession>A0A9E6XXP1</accession>
<dbReference type="GO" id="GO:0009252">
    <property type="term" value="P:peptidoglycan biosynthetic process"/>
    <property type="evidence" value="ECO:0007669"/>
    <property type="project" value="TreeGrafter"/>
</dbReference>
<comment type="catalytic activity">
    <reaction evidence="7">
        <text>Preferential cleavage: (Ac)2-L-Lys-D-Ala-|-D-Ala. Also transpeptidation of peptidyl-alanyl moieties that are N-acyl substituents of D-alanine.</text>
        <dbReference type="EC" id="3.4.16.4"/>
    </reaction>
</comment>
<dbReference type="GO" id="GO:0008658">
    <property type="term" value="F:penicillin binding"/>
    <property type="evidence" value="ECO:0007669"/>
    <property type="project" value="InterPro"/>
</dbReference>
<feature type="domain" description="Glycosyl transferase family 51" evidence="11">
    <location>
        <begin position="74"/>
        <end position="257"/>
    </location>
</feature>
<name>A0A9E6XXP1_9ACTN</name>
<keyword evidence="6" id="KW-0511">Multifunctional enzyme</keyword>
<feature type="compositionally biased region" description="Pro residues" evidence="9">
    <location>
        <begin position="744"/>
        <end position="765"/>
    </location>
</feature>
<dbReference type="EMBL" id="CP087164">
    <property type="protein sequence ID" value="UGS36290.1"/>
    <property type="molecule type" value="Genomic_DNA"/>
</dbReference>
<keyword evidence="2" id="KW-0645">Protease</keyword>
<evidence type="ECO:0000256" key="5">
    <source>
        <dbReference type="ARBA" id="ARBA00022801"/>
    </source>
</evidence>
<dbReference type="EC" id="2.4.1.129" evidence="12"/>
<keyword evidence="3 12" id="KW-0328">Glycosyltransferase</keyword>
<dbReference type="GO" id="GO:0008955">
    <property type="term" value="F:peptidoglycan glycosyltransferase activity"/>
    <property type="evidence" value="ECO:0007669"/>
    <property type="project" value="UniProtKB-EC"/>
</dbReference>
<feature type="compositionally biased region" description="Low complexity" evidence="9">
    <location>
        <begin position="667"/>
        <end position="703"/>
    </location>
</feature>
<comment type="catalytic activity">
    <reaction evidence="8">
        <text>[GlcNAc-(1-&gt;4)-Mur2Ac(oyl-L-Ala-gamma-D-Glu-L-Lys-D-Ala-D-Ala)](n)-di-trans,octa-cis-undecaprenyl diphosphate + beta-D-GlcNAc-(1-&gt;4)-Mur2Ac(oyl-L-Ala-gamma-D-Glu-L-Lys-D-Ala-D-Ala)-di-trans,octa-cis-undecaprenyl diphosphate = [GlcNAc-(1-&gt;4)-Mur2Ac(oyl-L-Ala-gamma-D-Glu-L-Lys-D-Ala-D-Ala)](n+1)-di-trans,octa-cis-undecaprenyl diphosphate + di-trans,octa-cis-undecaprenyl diphosphate + H(+)</text>
        <dbReference type="Rhea" id="RHEA:23708"/>
        <dbReference type="Rhea" id="RHEA-COMP:9602"/>
        <dbReference type="Rhea" id="RHEA-COMP:9603"/>
        <dbReference type="ChEBI" id="CHEBI:15378"/>
        <dbReference type="ChEBI" id="CHEBI:58405"/>
        <dbReference type="ChEBI" id="CHEBI:60033"/>
        <dbReference type="ChEBI" id="CHEBI:78435"/>
        <dbReference type="EC" id="2.4.99.28"/>
    </reaction>
</comment>
<evidence type="ECO:0000256" key="4">
    <source>
        <dbReference type="ARBA" id="ARBA00022679"/>
    </source>
</evidence>
<dbReference type="InterPro" id="IPR023346">
    <property type="entry name" value="Lysozyme-like_dom_sf"/>
</dbReference>
<dbReference type="Gene3D" id="1.10.3810.10">
    <property type="entry name" value="Biosynthetic peptidoglycan transglycosylase-like"/>
    <property type="match status" value="1"/>
</dbReference>
<dbReference type="Pfam" id="PF00905">
    <property type="entry name" value="Transpeptidase"/>
    <property type="match status" value="1"/>
</dbReference>
<dbReference type="AlphaFoldDB" id="A0A9E6XXP1"/>
<dbReference type="RefSeq" id="WP_259315963.1">
    <property type="nucleotide sequence ID" value="NZ_CP087164.1"/>
</dbReference>
<keyword evidence="13" id="KW-1185">Reference proteome</keyword>
<evidence type="ECO:0000256" key="1">
    <source>
        <dbReference type="ARBA" id="ARBA00022645"/>
    </source>
</evidence>
<dbReference type="Proteomes" id="UP001162834">
    <property type="component" value="Chromosome"/>
</dbReference>
<evidence type="ECO:0000313" key="12">
    <source>
        <dbReference type="EMBL" id="UGS36290.1"/>
    </source>
</evidence>
<feature type="compositionally biased region" description="Gly residues" evidence="9">
    <location>
        <begin position="704"/>
        <end position="739"/>
    </location>
</feature>
<keyword evidence="4 12" id="KW-0808">Transferase</keyword>
<evidence type="ECO:0000256" key="2">
    <source>
        <dbReference type="ARBA" id="ARBA00022670"/>
    </source>
</evidence>
<evidence type="ECO:0000256" key="6">
    <source>
        <dbReference type="ARBA" id="ARBA00023268"/>
    </source>
</evidence>
<evidence type="ECO:0000256" key="9">
    <source>
        <dbReference type="SAM" id="MobiDB-lite"/>
    </source>
</evidence>
<keyword evidence="1" id="KW-0121">Carboxypeptidase</keyword>
<dbReference type="InterPro" id="IPR050396">
    <property type="entry name" value="Glycosyltr_51/Transpeptidase"/>
</dbReference>
<dbReference type="InterPro" id="IPR001264">
    <property type="entry name" value="Glyco_trans_51"/>
</dbReference>
<dbReference type="Pfam" id="PF00912">
    <property type="entry name" value="Transgly"/>
    <property type="match status" value="1"/>
</dbReference>
<dbReference type="KEGG" id="sbae:DSM104329_02691"/>
<evidence type="ECO:0000259" key="10">
    <source>
        <dbReference type="Pfam" id="PF00905"/>
    </source>
</evidence>
<feature type="region of interest" description="Disordered" evidence="9">
    <location>
        <begin position="658"/>
        <end position="786"/>
    </location>
</feature>
<dbReference type="SUPFAM" id="SSF53955">
    <property type="entry name" value="Lysozyme-like"/>
    <property type="match status" value="1"/>
</dbReference>
<dbReference type="PANTHER" id="PTHR32282:SF33">
    <property type="entry name" value="PEPTIDOGLYCAN GLYCOSYLTRANSFERASE"/>
    <property type="match status" value="1"/>
</dbReference>
<organism evidence="12 13">
    <name type="scientific">Capillimicrobium parvum</name>
    <dbReference type="NCBI Taxonomy" id="2884022"/>
    <lineage>
        <taxon>Bacteria</taxon>
        <taxon>Bacillati</taxon>
        <taxon>Actinomycetota</taxon>
        <taxon>Thermoleophilia</taxon>
        <taxon>Solirubrobacterales</taxon>
        <taxon>Capillimicrobiaceae</taxon>
        <taxon>Capillimicrobium</taxon>
    </lineage>
</organism>
<dbReference type="InterPro" id="IPR001460">
    <property type="entry name" value="PCN-bd_Tpept"/>
</dbReference>
<evidence type="ECO:0000259" key="11">
    <source>
        <dbReference type="Pfam" id="PF00912"/>
    </source>
</evidence>
<evidence type="ECO:0000256" key="7">
    <source>
        <dbReference type="ARBA" id="ARBA00034000"/>
    </source>
</evidence>
<dbReference type="PANTHER" id="PTHR32282">
    <property type="entry name" value="BINDING PROTEIN TRANSPEPTIDASE, PUTATIVE-RELATED"/>
    <property type="match status" value="1"/>
</dbReference>
<evidence type="ECO:0000256" key="3">
    <source>
        <dbReference type="ARBA" id="ARBA00022676"/>
    </source>
</evidence>
<dbReference type="GO" id="GO:0006508">
    <property type="term" value="P:proteolysis"/>
    <property type="evidence" value="ECO:0007669"/>
    <property type="project" value="UniProtKB-KW"/>
</dbReference>
<dbReference type="InterPro" id="IPR036950">
    <property type="entry name" value="PBP_transglycosylase"/>
</dbReference>
<keyword evidence="5" id="KW-0378">Hydrolase</keyword>
<reference evidence="12" key="1">
    <citation type="journal article" date="2022" name="Int. J. Syst. Evol. Microbiol.">
        <title>Pseudomonas aegrilactucae sp. nov. and Pseudomonas morbosilactucae sp. nov., pathogens causing bacterial rot of lettuce in Japan.</title>
        <authorList>
            <person name="Sawada H."/>
            <person name="Fujikawa T."/>
            <person name="Satou M."/>
        </authorList>
    </citation>
    <scope>NUCLEOTIDE SEQUENCE</scope>
    <source>
        <strain evidence="12">0166_1</strain>
    </source>
</reference>
<feature type="domain" description="Penicillin-binding protein transpeptidase" evidence="10">
    <location>
        <begin position="350"/>
        <end position="606"/>
    </location>
</feature>
<dbReference type="SUPFAM" id="SSF56601">
    <property type="entry name" value="beta-lactamase/transpeptidase-like"/>
    <property type="match status" value="1"/>
</dbReference>
<evidence type="ECO:0000313" key="13">
    <source>
        <dbReference type="Proteomes" id="UP001162834"/>
    </source>
</evidence>
<sequence>MNEPIPFPSRRKPRLKKLRLLLILVPLLALAVISTVFGMMMAVASDLPDLENRAEFKHSKNSIITDIRGRRLGILTSNQGRVLVPFEDINPSMTNAIIAIEDERFYTNAGVDLKAIGRAFVADVIQGKPRQGGSTITQQFVKRALERENKRTVFEKLREAALAYHLTRKWSKQKILTEYLNSVYFGSGAYGVESAARTYFGADHPGCGESLAKPCSKVLTPFESAFLAGIVQNPSGYDPIDHPQAAKARRNQVLEKMREQGKITDAEYREFITEALPGEAQISPPTETGPTPSTPYFTTWVRQQVVDRYGAIASFQGGLKIRTTLDLDIQRAAEQAVASRFANPDGPTASVVVIDNKTGEVRAMVGGRDYNTSAFNLATQGQRQPGSSFKPFVLAQALKEGVSPDSLWPSRKREFTVPGTKGREVFVVNNDEGSYAGTRTLRSALTWSDNSVFAAVGIQVGTKKIARLAERMGIRTKVSHNYAITLGGLRHGVTPLDMAHAYQTIERGGRKISGTLGASRFGPVGIHEVTRGDKVLDRNKVKSRRVLPQSIADQMASMMSTVVTTGTGTHARLNEWAAGKTGTTENYGDAWFVGFTKRYTTAVWVGYPDRLTPMKTLYRGQPVMGGTFPADIWHDVMTSIENIDKTREEARRQRLIAKLTREGKKIPPSLTQTEPQTTTPVAPVAPAPSTASPDTGVPPTGATGETGGATGGGTTGDGTTGAPDGGTTGGGTGGGGGGTQTPAAPTPATPPPETPAPAAPAPAPAPSSGSTGGAGAGAGGAVAPTG</sequence>
<evidence type="ECO:0000256" key="8">
    <source>
        <dbReference type="ARBA" id="ARBA00049902"/>
    </source>
</evidence>
<protein>
    <submittedName>
        <fullName evidence="12">Monofunctional glycosyltransferase</fullName>
        <ecNumber evidence="12">2.4.1.129</ecNumber>
    </submittedName>
</protein>
<gene>
    <name evidence="12" type="primary">mgt</name>
    <name evidence="12" type="ORF">DSM104329_02691</name>
</gene>
<proteinExistence type="predicted"/>
<dbReference type="GO" id="GO:0030288">
    <property type="term" value="C:outer membrane-bounded periplasmic space"/>
    <property type="evidence" value="ECO:0007669"/>
    <property type="project" value="TreeGrafter"/>
</dbReference>
<dbReference type="Gene3D" id="3.40.710.10">
    <property type="entry name" value="DD-peptidase/beta-lactamase superfamily"/>
    <property type="match status" value="1"/>
</dbReference>
<dbReference type="GO" id="GO:0009002">
    <property type="term" value="F:serine-type D-Ala-D-Ala carboxypeptidase activity"/>
    <property type="evidence" value="ECO:0007669"/>
    <property type="project" value="UniProtKB-EC"/>
</dbReference>